<protein>
    <submittedName>
        <fullName evidence="1">Uncharacterized protein</fullName>
    </submittedName>
</protein>
<organism evidence="1 2">
    <name type="scientific">Pristionchus mayeri</name>
    <dbReference type="NCBI Taxonomy" id="1317129"/>
    <lineage>
        <taxon>Eukaryota</taxon>
        <taxon>Metazoa</taxon>
        <taxon>Ecdysozoa</taxon>
        <taxon>Nematoda</taxon>
        <taxon>Chromadorea</taxon>
        <taxon>Rhabditida</taxon>
        <taxon>Rhabditina</taxon>
        <taxon>Diplogasteromorpha</taxon>
        <taxon>Diplogasteroidea</taxon>
        <taxon>Neodiplogasteridae</taxon>
        <taxon>Pristionchus</taxon>
    </lineage>
</organism>
<reference evidence="2" key="1">
    <citation type="submission" date="2022-10" db="EMBL/GenBank/DDBJ databases">
        <title>Genome assembly of Pristionchus species.</title>
        <authorList>
            <person name="Yoshida K."/>
            <person name="Sommer R.J."/>
        </authorList>
    </citation>
    <scope>NUCLEOTIDE SEQUENCE [LARGE SCALE GENOMIC DNA]</scope>
    <source>
        <strain evidence="2">RS5460</strain>
    </source>
</reference>
<dbReference type="EMBL" id="BTRK01000004">
    <property type="protein sequence ID" value="GMR45728.1"/>
    <property type="molecule type" value="Genomic_DNA"/>
</dbReference>
<proteinExistence type="predicted"/>
<evidence type="ECO:0000313" key="2">
    <source>
        <dbReference type="Proteomes" id="UP001328107"/>
    </source>
</evidence>
<dbReference type="AlphaFoldDB" id="A0AAN5CJX4"/>
<gene>
    <name evidence="1" type="ORF">PMAYCL1PPCAC_15923</name>
</gene>
<name>A0AAN5CJX4_9BILA</name>
<comment type="caution">
    <text evidence="1">The sequence shown here is derived from an EMBL/GenBank/DDBJ whole genome shotgun (WGS) entry which is preliminary data.</text>
</comment>
<feature type="non-terminal residue" evidence="1">
    <location>
        <position position="1"/>
    </location>
</feature>
<evidence type="ECO:0000313" key="1">
    <source>
        <dbReference type="EMBL" id="GMR45728.1"/>
    </source>
</evidence>
<feature type="non-terminal residue" evidence="1">
    <location>
        <position position="100"/>
    </location>
</feature>
<keyword evidence="2" id="KW-1185">Reference proteome</keyword>
<sequence>GDRKQFHFHIFDLDSFGISSLKNLLRIFPEGDFGISLTNLTPPVICLYVDTFTATKLMTSFSVILSLARTTYARINSPTFLSGIPITAASLTIGCESSRS</sequence>
<accession>A0AAN5CJX4</accession>
<dbReference type="Proteomes" id="UP001328107">
    <property type="component" value="Unassembled WGS sequence"/>
</dbReference>